<reference evidence="24" key="1">
    <citation type="submission" date="2022-08" db="UniProtKB">
        <authorList>
            <consortium name="EnsemblMetazoa"/>
        </authorList>
    </citation>
    <scope>IDENTIFICATION</scope>
    <source>
        <strain evidence="24">05x7-T-G4-1.051#20</strain>
    </source>
</reference>
<evidence type="ECO:0000256" key="2">
    <source>
        <dbReference type="ARBA" id="ARBA00004300"/>
    </source>
</evidence>
<proteinExistence type="inferred from homology"/>
<dbReference type="PROSITE" id="PS50294">
    <property type="entry name" value="WD_REPEATS_REGION"/>
    <property type="match status" value="1"/>
</dbReference>
<dbReference type="GO" id="GO:0071169">
    <property type="term" value="P:establishment of protein localization to chromatin"/>
    <property type="evidence" value="ECO:0007669"/>
    <property type="project" value="TreeGrafter"/>
</dbReference>
<dbReference type="GO" id="GO:0006260">
    <property type="term" value="P:DNA replication"/>
    <property type="evidence" value="ECO:0007669"/>
    <property type="project" value="UniProtKB-KW"/>
</dbReference>
<dbReference type="Gene3D" id="2.130.10.10">
    <property type="entry name" value="YVTN repeat-like/Quinoprotein amine dehydrogenase"/>
    <property type="match status" value="1"/>
</dbReference>
<dbReference type="Pfam" id="PF23211">
    <property type="entry name" value="LRR_LRWD1"/>
    <property type="match status" value="1"/>
</dbReference>
<evidence type="ECO:0000256" key="15">
    <source>
        <dbReference type="ARBA" id="ARBA00022895"/>
    </source>
</evidence>
<keyword evidence="9 20" id="KW-0853">WD repeat</keyword>
<dbReference type="PANTHER" id="PTHR24370:SF10">
    <property type="entry name" value="LEUCINE-RICH REPEAT AND WD REPEAT-CONTAINING PROTEIN 1"/>
    <property type="match status" value="1"/>
</dbReference>
<evidence type="ECO:0000313" key="25">
    <source>
        <dbReference type="Proteomes" id="UP000005408"/>
    </source>
</evidence>
<dbReference type="Gene3D" id="3.80.10.10">
    <property type="entry name" value="Ribonuclease Inhibitor"/>
    <property type="match status" value="1"/>
</dbReference>
<dbReference type="GeneID" id="105325903"/>
<dbReference type="GO" id="GO:0003682">
    <property type="term" value="F:chromatin binding"/>
    <property type="evidence" value="ECO:0007669"/>
    <property type="project" value="TreeGrafter"/>
</dbReference>
<dbReference type="Proteomes" id="UP000005408">
    <property type="component" value="Unassembled WGS sequence"/>
</dbReference>
<comment type="similarity">
    <text evidence="5">Belongs to the LRWD1 family.</text>
</comment>
<evidence type="ECO:0000256" key="18">
    <source>
        <dbReference type="ARBA" id="ARBA00023328"/>
    </source>
</evidence>
<keyword evidence="14" id="KW-0156">Chromatin regulator</keyword>
<evidence type="ECO:0000256" key="21">
    <source>
        <dbReference type="SAM" id="MobiDB-lite"/>
    </source>
</evidence>
<evidence type="ECO:0000256" key="8">
    <source>
        <dbReference type="ARBA" id="ARBA00022490"/>
    </source>
</evidence>
<evidence type="ECO:0000256" key="16">
    <source>
        <dbReference type="ARBA" id="ARBA00023212"/>
    </source>
</evidence>
<dbReference type="GO" id="GO:0006325">
    <property type="term" value="P:chromatin organization"/>
    <property type="evidence" value="ECO:0007669"/>
    <property type="project" value="UniProtKB-KW"/>
</dbReference>
<keyword evidence="13" id="KW-0995">Kinetochore</keyword>
<evidence type="ECO:0000256" key="5">
    <source>
        <dbReference type="ARBA" id="ARBA00007545"/>
    </source>
</evidence>
<dbReference type="AlphaFoldDB" id="A0A8W8JXY4"/>
<keyword evidence="12" id="KW-0677">Repeat</keyword>
<keyword evidence="17" id="KW-0539">Nucleus</keyword>
<evidence type="ECO:0000256" key="4">
    <source>
        <dbReference type="ARBA" id="ARBA00004629"/>
    </source>
</evidence>
<dbReference type="InterPro" id="IPR001611">
    <property type="entry name" value="Leu-rich_rpt"/>
</dbReference>
<keyword evidence="16" id="KW-0206">Cytoskeleton</keyword>
<dbReference type="InterPro" id="IPR056160">
    <property type="entry name" value="WD_LRWD1"/>
</dbReference>
<dbReference type="EnsemblMetazoa" id="G21295.1">
    <property type="protein sequence ID" value="G21295.1:cds"/>
    <property type="gene ID" value="G21295"/>
</dbReference>
<evidence type="ECO:0000256" key="12">
    <source>
        <dbReference type="ARBA" id="ARBA00022737"/>
    </source>
</evidence>
<dbReference type="SUPFAM" id="SSF52058">
    <property type="entry name" value="L domain-like"/>
    <property type="match status" value="1"/>
</dbReference>
<evidence type="ECO:0000256" key="6">
    <source>
        <dbReference type="ARBA" id="ARBA00015536"/>
    </source>
</evidence>
<evidence type="ECO:0000256" key="1">
    <source>
        <dbReference type="ARBA" id="ARBA00004123"/>
    </source>
</evidence>
<dbReference type="InterPro" id="IPR056363">
    <property type="entry name" value="LRR_LRWD1_dom"/>
</dbReference>
<organism evidence="24 25">
    <name type="scientific">Magallana gigas</name>
    <name type="common">Pacific oyster</name>
    <name type="synonym">Crassostrea gigas</name>
    <dbReference type="NCBI Taxonomy" id="29159"/>
    <lineage>
        <taxon>Eukaryota</taxon>
        <taxon>Metazoa</taxon>
        <taxon>Spiralia</taxon>
        <taxon>Lophotrochozoa</taxon>
        <taxon>Mollusca</taxon>
        <taxon>Bivalvia</taxon>
        <taxon>Autobranchia</taxon>
        <taxon>Pteriomorphia</taxon>
        <taxon>Ostreida</taxon>
        <taxon>Ostreoidea</taxon>
        <taxon>Ostreidae</taxon>
        <taxon>Magallana</taxon>
    </lineage>
</organism>
<sequence>MNRKMKQDTKTLTVNLICQVEGSQRLHSLRALMLSDYGLKDLPADILKHMKSIKTLDFSRNNLTTFPEVTLKTLETLDISENNIDSIDFVKNLPNLKQLMVEGNPNIQTSHKIEAVLKCPSLMKIDGDDLDSIHRQIQHIKEKWKLQVQAKFEVLYEDRFTEDMSEEEFQKAVSEFKAIVRSDDLFASANSETEKIIIEQLVTEVAEEVRSGRHFRSDVQTPQTPRSARLSRKLSATSPKTSATTPKRNKSRNHSSLLDSPTLKMPQSPISPISTPHNRKRRRDSDQGELTQKSKRDRKYSPLTWMMRKNTVVDHDLISLPSVPDYDPVYFLRCHSEGNDPSDEVTKVWRCSFEPSIEDPEKTTNMLATCGGQTVCLIDCNTGKVMKRYKDSNKYECFYTMAWTTVQLNNNRKEKTNLLAVAGQSADIKLVHPSQFVMYATLEGHRKYVSCLTFHPNHPTILFSGSNDRKIIIWDIGIPNMRDYTVLFKKLHVLQAPDTDALNLVLSMPSQTLLAGCEDSCFGWKADNIKKILRDPDYQFYLPTVSSDGESNVSTARETVDGLAALKNGYVVNKCVGDDIISVWNVKDQLSNNDKAHKRKVKAHIRSVGVKPAALLHYTTQDVDYINMGTNKEMMVVGDDSGNLRLYNINELTNRKSKSCDDIMRPSRVLEWPEIAEGPMKQFCQKEVVIVNSACVSHDGEYIACGTDNNLVCVWRQSRDSSEEEMILD</sequence>
<keyword evidence="11" id="KW-0235">DNA replication</keyword>
<evidence type="ECO:0000256" key="14">
    <source>
        <dbReference type="ARBA" id="ARBA00022853"/>
    </source>
</evidence>
<dbReference type="SMART" id="SM00320">
    <property type="entry name" value="WD40"/>
    <property type="match status" value="5"/>
</dbReference>
<comment type="subcellular location">
    <subcellularLocation>
        <location evidence="4">Chromosome</location>
        <location evidence="4">Centromere</location>
        <location evidence="4">Kinetochore</location>
    </subcellularLocation>
    <subcellularLocation>
        <location evidence="3">Chromosome</location>
        <location evidence="3">Telomere</location>
    </subcellularLocation>
    <subcellularLocation>
        <location evidence="2">Cytoplasm</location>
        <location evidence="2">Cytoskeleton</location>
        <location evidence="2">Microtubule organizing center</location>
        <location evidence="2">Centrosome</location>
    </subcellularLocation>
    <subcellularLocation>
        <location evidence="1">Nucleus</location>
    </subcellularLocation>
</comment>
<evidence type="ECO:0000259" key="23">
    <source>
        <dbReference type="Pfam" id="PF23215"/>
    </source>
</evidence>
<feature type="domain" description="Leucine-rich repeat and WD repeat-containing protein 1 LRR" evidence="22">
    <location>
        <begin position="24"/>
        <end position="176"/>
    </location>
</feature>
<dbReference type="GO" id="GO:0000776">
    <property type="term" value="C:kinetochore"/>
    <property type="evidence" value="ECO:0007669"/>
    <property type="project" value="UniProtKB-KW"/>
</dbReference>
<keyword evidence="8" id="KW-0963">Cytoplasm</keyword>
<evidence type="ECO:0000313" key="24">
    <source>
        <dbReference type="EnsemblMetazoa" id="G21295.1:cds"/>
    </source>
</evidence>
<dbReference type="PROSITE" id="PS00678">
    <property type="entry name" value="WD_REPEATS_1"/>
    <property type="match status" value="1"/>
</dbReference>
<keyword evidence="18" id="KW-0137">Centromere</keyword>
<dbReference type="PROSITE" id="PS50082">
    <property type="entry name" value="WD_REPEATS_2"/>
    <property type="match status" value="1"/>
</dbReference>
<dbReference type="InterPro" id="IPR015943">
    <property type="entry name" value="WD40/YVTN_repeat-like_dom_sf"/>
</dbReference>
<keyword evidence="10" id="KW-0433">Leucine-rich repeat</keyword>
<dbReference type="PANTHER" id="PTHR24370">
    <property type="entry name" value="OPTICIN"/>
    <property type="match status" value="1"/>
</dbReference>
<protein>
    <recommendedName>
        <fullName evidence="6">Leucine-rich repeat and WD repeat-containing protein 1</fullName>
    </recommendedName>
    <alternativeName>
        <fullName evidence="19">Origin recognition complex-associated protein</fullName>
    </alternativeName>
</protein>
<evidence type="ECO:0000256" key="9">
    <source>
        <dbReference type="ARBA" id="ARBA00022574"/>
    </source>
</evidence>
<keyword evidence="15" id="KW-0779">Telomere</keyword>
<evidence type="ECO:0000256" key="11">
    <source>
        <dbReference type="ARBA" id="ARBA00022705"/>
    </source>
</evidence>
<dbReference type="RefSeq" id="XP_011423996.2">
    <property type="nucleotide sequence ID" value="XM_011425694.4"/>
</dbReference>
<dbReference type="InterPro" id="IPR052489">
    <property type="entry name" value="LRWD1"/>
</dbReference>
<dbReference type="GO" id="GO:0005813">
    <property type="term" value="C:centrosome"/>
    <property type="evidence" value="ECO:0007669"/>
    <property type="project" value="UniProtKB-SubCell"/>
</dbReference>
<dbReference type="InterPro" id="IPR032675">
    <property type="entry name" value="LRR_dom_sf"/>
</dbReference>
<feature type="compositionally biased region" description="Low complexity" evidence="21">
    <location>
        <begin position="235"/>
        <end position="246"/>
    </location>
</feature>
<feature type="region of interest" description="Disordered" evidence="21">
    <location>
        <begin position="212"/>
        <end position="297"/>
    </location>
</feature>
<evidence type="ECO:0000256" key="20">
    <source>
        <dbReference type="PROSITE-ProRule" id="PRU00221"/>
    </source>
</evidence>
<evidence type="ECO:0000259" key="22">
    <source>
        <dbReference type="Pfam" id="PF23211"/>
    </source>
</evidence>
<evidence type="ECO:0000256" key="3">
    <source>
        <dbReference type="ARBA" id="ARBA00004574"/>
    </source>
</evidence>
<accession>A0A8W8JXY4</accession>
<dbReference type="GO" id="GO:0005664">
    <property type="term" value="C:nuclear origin of replication recognition complex"/>
    <property type="evidence" value="ECO:0007669"/>
    <property type="project" value="TreeGrafter"/>
</dbReference>
<name>A0A8W8JXY4_MAGGI</name>
<evidence type="ECO:0000256" key="17">
    <source>
        <dbReference type="ARBA" id="ARBA00023242"/>
    </source>
</evidence>
<dbReference type="PROSITE" id="PS51450">
    <property type="entry name" value="LRR"/>
    <property type="match status" value="1"/>
</dbReference>
<evidence type="ECO:0000256" key="13">
    <source>
        <dbReference type="ARBA" id="ARBA00022838"/>
    </source>
</evidence>
<dbReference type="SUPFAM" id="SSF50978">
    <property type="entry name" value="WD40 repeat-like"/>
    <property type="match status" value="1"/>
</dbReference>
<keyword evidence="25" id="KW-1185">Reference proteome</keyword>
<dbReference type="KEGG" id="crg:105325903"/>
<evidence type="ECO:0000256" key="10">
    <source>
        <dbReference type="ARBA" id="ARBA00022614"/>
    </source>
</evidence>
<dbReference type="InterPro" id="IPR001680">
    <property type="entry name" value="WD40_rpt"/>
</dbReference>
<dbReference type="GO" id="GO:0000781">
    <property type="term" value="C:chromosome, telomeric region"/>
    <property type="evidence" value="ECO:0007669"/>
    <property type="project" value="UniProtKB-SubCell"/>
</dbReference>
<feature type="domain" description="Leucine-rich repeat and WD repeat-containing protein 1 WD" evidence="23">
    <location>
        <begin position="326"/>
        <end position="716"/>
    </location>
</feature>
<dbReference type="InterPro" id="IPR019775">
    <property type="entry name" value="WD40_repeat_CS"/>
</dbReference>
<keyword evidence="7" id="KW-0158">Chromosome</keyword>
<feature type="repeat" description="WD" evidence="20">
    <location>
        <begin position="442"/>
        <end position="476"/>
    </location>
</feature>
<dbReference type="InterPro" id="IPR036322">
    <property type="entry name" value="WD40_repeat_dom_sf"/>
</dbReference>
<dbReference type="Pfam" id="PF23215">
    <property type="entry name" value="WD_LRWD1"/>
    <property type="match status" value="1"/>
</dbReference>
<evidence type="ECO:0000256" key="19">
    <source>
        <dbReference type="ARBA" id="ARBA00033046"/>
    </source>
</evidence>
<evidence type="ECO:0000256" key="7">
    <source>
        <dbReference type="ARBA" id="ARBA00022454"/>
    </source>
</evidence>